<evidence type="ECO:0000313" key="2">
    <source>
        <dbReference type="EMBL" id="TGN02893.1"/>
    </source>
</evidence>
<keyword evidence="1" id="KW-0472">Membrane</keyword>
<keyword evidence="3" id="KW-1185">Reference proteome</keyword>
<keyword evidence="1" id="KW-1133">Transmembrane helix</keyword>
<protein>
    <submittedName>
        <fullName evidence="2">Uncharacterized protein</fullName>
    </submittedName>
</protein>
<name>A0A4Z1AFU4_9LEPT</name>
<feature type="transmembrane region" description="Helical" evidence="1">
    <location>
        <begin position="6"/>
        <end position="22"/>
    </location>
</feature>
<gene>
    <name evidence="2" type="ORF">EHR06_02470</name>
</gene>
<dbReference type="RefSeq" id="WP_135755563.1">
    <property type="nucleotide sequence ID" value="NZ_RQHS01000005.1"/>
</dbReference>
<dbReference type="Proteomes" id="UP000297241">
    <property type="component" value="Unassembled WGS sequence"/>
</dbReference>
<organism evidence="2 3">
    <name type="scientific">Leptospira dzoumogneensis</name>
    <dbReference type="NCBI Taxonomy" id="2484904"/>
    <lineage>
        <taxon>Bacteria</taxon>
        <taxon>Pseudomonadati</taxon>
        <taxon>Spirochaetota</taxon>
        <taxon>Spirochaetia</taxon>
        <taxon>Leptospirales</taxon>
        <taxon>Leptospiraceae</taxon>
        <taxon>Leptospira</taxon>
    </lineage>
</organism>
<evidence type="ECO:0000256" key="1">
    <source>
        <dbReference type="SAM" id="Phobius"/>
    </source>
</evidence>
<proteinExistence type="predicted"/>
<evidence type="ECO:0000313" key="3">
    <source>
        <dbReference type="Proteomes" id="UP000297241"/>
    </source>
</evidence>
<sequence length="202" mass="23630">MGEAISTLFSLLIMWAMWHFLWKPLRLDILREELFNIRDSLFDLALDKKLSFEDQVYKELEIILNGTIRYAHRISFLSSLIFRISVEKDYPGKVVENRLYSGLRERIHAESDETLKKKLKVMLRKYEVTVARYMIFTSPTLIGFSIAAILYFCAITILRTGIGQINETYRISTQHLRQILNKPINDAEYQVYIGIQDKASIA</sequence>
<dbReference type="EMBL" id="RQHS01000005">
    <property type="protein sequence ID" value="TGN02893.1"/>
    <property type="molecule type" value="Genomic_DNA"/>
</dbReference>
<dbReference type="OrthoDB" id="9255978at2"/>
<feature type="transmembrane region" description="Helical" evidence="1">
    <location>
        <begin position="130"/>
        <end position="152"/>
    </location>
</feature>
<accession>A0A4Z1AFU4</accession>
<reference evidence="2" key="1">
    <citation type="journal article" date="2019" name="PLoS Negl. Trop. Dis.">
        <title>Revisiting the worldwide diversity of Leptospira species in the environment.</title>
        <authorList>
            <person name="Vincent A.T."/>
            <person name="Schiettekatte O."/>
            <person name="Bourhy P."/>
            <person name="Veyrier F.J."/>
            <person name="Picardeau M."/>
        </authorList>
    </citation>
    <scope>NUCLEOTIDE SEQUENCE [LARGE SCALE GENOMIC DNA]</scope>
    <source>
        <strain evidence="2">201601113</strain>
    </source>
</reference>
<dbReference type="AlphaFoldDB" id="A0A4Z1AFU4"/>
<keyword evidence="1" id="KW-0812">Transmembrane</keyword>
<comment type="caution">
    <text evidence="2">The sequence shown here is derived from an EMBL/GenBank/DDBJ whole genome shotgun (WGS) entry which is preliminary data.</text>
</comment>